<comment type="subcellular location">
    <subcellularLocation>
        <location evidence="1">Membrane</location>
        <topology evidence="1">Multi-pass membrane protein</topology>
    </subcellularLocation>
</comment>
<dbReference type="InterPro" id="IPR050352">
    <property type="entry name" value="ABCG_transporters"/>
</dbReference>
<dbReference type="AlphaFoldDB" id="A0A7R9M6H0"/>
<dbReference type="EMBL" id="CAJPVJ010008043">
    <property type="protein sequence ID" value="CAG2171676.1"/>
    <property type="molecule type" value="Genomic_DNA"/>
</dbReference>
<gene>
    <name evidence="10" type="ORF">ONB1V03_LOCUS11136</name>
</gene>
<dbReference type="OrthoDB" id="10042850at2759"/>
<feature type="compositionally biased region" description="Basic and acidic residues" evidence="6">
    <location>
        <begin position="65"/>
        <end position="75"/>
    </location>
</feature>
<feature type="region of interest" description="Disordered" evidence="6">
    <location>
        <begin position="289"/>
        <end position="312"/>
    </location>
</feature>
<feature type="region of interest" description="Disordered" evidence="6">
    <location>
        <begin position="182"/>
        <end position="229"/>
    </location>
</feature>
<keyword evidence="11" id="KW-1185">Reference proteome</keyword>
<feature type="transmembrane region" description="Helical" evidence="7">
    <location>
        <begin position="448"/>
        <end position="473"/>
    </location>
</feature>
<accession>A0A7R9M6H0</accession>
<organism evidence="10">
    <name type="scientific">Oppiella nova</name>
    <dbReference type="NCBI Taxonomy" id="334625"/>
    <lineage>
        <taxon>Eukaryota</taxon>
        <taxon>Metazoa</taxon>
        <taxon>Ecdysozoa</taxon>
        <taxon>Arthropoda</taxon>
        <taxon>Chelicerata</taxon>
        <taxon>Arachnida</taxon>
        <taxon>Acari</taxon>
        <taxon>Acariformes</taxon>
        <taxon>Sarcoptiformes</taxon>
        <taxon>Oribatida</taxon>
        <taxon>Brachypylina</taxon>
        <taxon>Oppioidea</taxon>
        <taxon>Oppiidae</taxon>
        <taxon>Oppiella</taxon>
    </lineage>
</organism>
<dbReference type="SUPFAM" id="SSF52540">
    <property type="entry name" value="P-loop containing nucleoside triphosphate hydrolases"/>
    <property type="match status" value="2"/>
</dbReference>
<feature type="transmembrane region" description="Helical" evidence="7">
    <location>
        <begin position="485"/>
        <end position="508"/>
    </location>
</feature>
<evidence type="ECO:0000256" key="4">
    <source>
        <dbReference type="ARBA" id="ARBA00022989"/>
    </source>
</evidence>
<dbReference type="GO" id="GO:0140359">
    <property type="term" value="F:ABC-type transporter activity"/>
    <property type="evidence" value="ECO:0007669"/>
    <property type="project" value="InterPro"/>
</dbReference>
<evidence type="ECO:0000256" key="8">
    <source>
        <dbReference type="SAM" id="SignalP"/>
    </source>
</evidence>
<dbReference type="InterPro" id="IPR013525">
    <property type="entry name" value="ABC2_TM"/>
</dbReference>
<evidence type="ECO:0000313" key="11">
    <source>
        <dbReference type="Proteomes" id="UP000728032"/>
    </source>
</evidence>
<name>A0A7R9M6H0_9ACAR</name>
<feature type="compositionally biased region" description="Basic residues" evidence="6">
    <location>
        <begin position="198"/>
        <end position="213"/>
    </location>
</feature>
<feature type="transmembrane region" description="Helical" evidence="7">
    <location>
        <begin position="407"/>
        <end position="427"/>
    </location>
</feature>
<protein>
    <recommendedName>
        <fullName evidence="9">ABC-2 type transporter transmembrane domain-containing protein</fullName>
    </recommendedName>
</protein>
<dbReference type="Proteomes" id="UP000728032">
    <property type="component" value="Unassembled WGS sequence"/>
</dbReference>
<dbReference type="EMBL" id="OC922868">
    <property type="protein sequence ID" value="CAD7654489.1"/>
    <property type="molecule type" value="Genomic_DNA"/>
</dbReference>
<proteinExistence type="predicted"/>
<feature type="transmembrane region" description="Helical" evidence="7">
    <location>
        <begin position="547"/>
        <end position="567"/>
    </location>
</feature>
<dbReference type="InterPro" id="IPR027417">
    <property type="entry name" value="P-loop_NTPase"/>
</dbReference>
<feature type="compositionally biased region" description="Basic residues" evidence="6">
    <location>
        <begin position="49"/>
        <end position="64"/>
    </location>
</feature>
<feature type="transmembrane region" description="Helical" evidence="7">
    <location>
        <begin position="515"/>
        <end position="535"/>
    </location>
</feature>
<dbReference type="PANTHER" id="PTHR48041">
    <property type="entry name" value="ABC TRANSPORTER G FAMILY MEMBER 28"/>
    <property type="match status" value="1"/>
</dbReference>
<keyword evidence="5 7" id="KW-0472">Membrane</keyword>
<evidence type="ECO:0000259" key="9">
    <source>
        <dbReference type="Pfam" id="PF01061"/>
    </source>
</evidence>
<evidence type="ECO:0000256" key="2">
    <source>
        <dbReference type="ARBA" id="ARBA00022448"/>
    </source>
</evidence>
<keyword evidence="3 7" id="KW-0812">Transmembrane</keyword>
<keyword evidence="2" id="KW-0813">Transport</keyword>
<keyword evidence="8" id="KW-0732">Signal</keyword>
<sequence length="671" mass="75317">MNSKILLFQVLCLSLALIEIKAYVRPEAPMNEYHESRDAKPFEPEEDRHRHHHHKHHHHHHHGGHHENMDSFGEPRHHRSHPFPGHAHIISKLMPLVKALSQRSFKQTGNIKASSDAKLESSSKSRAYVVSKWKTQTKEMFVNKQNNNSSKVLTRTIDASGETDAVVDLNADMDVVSNKVLTAKNTVDSEPAKEGLEKHHKHHHHRRHHHHHHDMNGEQQQQESEGQYNRRYKRETTGDDHHEDKGVGNQFIAKVGDIFKKAGQAISDTVKEYAPKFEKGIKETVDKIFNPKKKPAPNGDSPTVAPKEGESDDDFDAVDNNGNFDHNLNVRKILCELLLEDCADNSVQTCSGGEQKRLSVGLELVQQMKPNLLCIDEPTSGLDSNASELEALKIMSEESDVIQNVKLLFFTVTCLGFVSMACTILVFPSEVRIFLSEHHNRWYSTSSYYWSKLFVEIPVCVVISVVYSTIMYFCTGQLPQTFRYSYFTIVSVCGMFIANSFGNVVGIIFAQNYQLATTIGVAFFLVLFLLGGFAVRLSTQDVVIRGLSYISSVKLIFQSIMITTYGFDRFRTDLFGRQSKPILVSLSGRINFHTLTALMGPSGAGKTTLLICDQIPDSQGTASKRMNTRASNTIPMIAATSAMNTNTLSSLLSLCRKGYLQLVGFMTEGRG</sequence>
<evidence type="ECO:0000256" key="7">
    <source>
        <dbReference type="SAM" id="Phobius"/>
    </source>
</evidence>
<dbReference type="Gene3D" id="3.40.50.300">
    <property type="entry name" value="P-loop containing nucleotide triphosphate hydrolases"/>
    <property type="match status" value="2"/>
</dbReference>
<dbReference type="GO" id="GO:0016020">
    <property type="term" value="C:membrane"/>
    <property type="evidence" value="ECO:0007669"/>
    <property type="project" value="UniProtKB-SubCell"/>
</dbReference>
<dbReference type="Pfam" id="PF01061">
    <property type="entry name" value="ABC2_membrane"/>
    <property type="match status" value="1"/>
</dbReference>
<evidence type="ECO:0000256" key="3">
    <source>
        <dbReference type="ARBA" id="ARBA00022692"/>
    </source>
</evidence>
<feature type="chain" id="PRO_5035680628" description="ABC-2 type transporter transmembrane domain-containing protein" evidence="8">
    <location>
        <begin position="23"/>
        <end position="671"/>
    </location>
</feature>
<feature type="compositionally biased region" description="Basic and acidic residues" evidence="6">
    <location>
        <begin position="32"/>
        <end position="48"/>
    </location>
</feature>
<feature type="compositionally biased region" description="Low complexity" evidence="6">
    <location>
        <begin position="217"/>
        <end position="227"/>
    </location>
</feature>
<dbReference type="PANTHER" id="PTHR48041:SF139">
    <property type="entry name" value="PROTEIN SCARLET"/>
    <property type="match status" value="1"/>
</dbReference>
<evidence type="ECO:0000313" key="10">
    <source>
        <dbReference type="EMBL" id="CAD7654489.1"/>
    </source>
</evidence>
<feature type="region of interest" description="Disordered" evidence="6">
    <location>
        <begin position="32"/>
        <end position="81"/>
    </location>
</feature>
<feature type="domain" description="ABC-2 type transporter transmembrane" evidence="9">
    <location>
        <begin position="397"/>
        <end position="563"/>
    </location>
</feature>
<feature type="signal peptide" evidence="8">
    <location>
        <begin position="1"/>
        <end position="22"/>
    </location>
</feature>
<evidence type="ECO:0000256" key="1">
    <source>
        <dbReference type="ARBA" id="ARBA00004141"/>
    </source>
</evidence>
<keyword evidence="4 7" id="KW-1133">Transmembrane helix</keyword>
<evidence type="ECO:0000256" key="6">
    <source>
        <dbReference type="SAM" id="MobiDB-lite"/>
    </source>
</evidence>
<evidence type="ECO:0000256" key="5">
    <source>
        <dbReference type="ARBA" id="ARBA00023136"/>
    </source>
</evidence>
<reference evidence="10" key="1">
    <citation type="submission" date="2020-11" db="EMBL/GenBank/DDBJ databases">
        <authorList>
            <person name="Tran Van P."/>
        </authorList>
    </citation>
    <scope>NUCLEOTIDE SEQUENCE</scope>
</reference>